<keyword evidence="2" id="KW-1185">Reference proteome</keyword>
<accession>A0ACC0R6H0</accession>
<evidence type="ECO:0000313" key="2">
    <source>
        <dbReference type="Proteomes" id="UP001065298"/>
    </source>
</evidence>
<dbReference type="EMBL" id="CM046505">
    <property type="protein sequence ID" value="KAI8674561.1"/>
    <property type="molecule type" value="Genomic_DNA"/>
</dbReference>
<sequence length="1170" mass="130027">MFLSGLFILAACAPCVAADAGDDFSNNLFSDLAPLLALFGERVTMQFMSQSMGWADNIILAMAPLGIITIIVSAIRVGGPSWLKALVGRARENVAVAEAELMSSTSNEVCELWNGHDVVRCMGSAPISEFICLAPRGEGGSNASEVKVLSLDDALDKGYLKKSGDGVFEALRQTHRPAINHEDSNLEGGDSNHSSSEIIIIHNQRDAAPNISLNCHNEIWRGELYLAAAFAMCLQSAVLLYSGFVAYRLNFLKEGSSIARYAFPCTAVGMLVLVSGLLICSHVVESSTEEDRYRPMQGRAARLVWLQQPKTVSDQIFDSHAIFPRHERSEITTSSRKVKVKLKSSRATHGSINQERESNAREKDHDLGTVLETKALFGAIASLCGFIVQFVGLRGMHWSVSVAQLGAILIMTAVRALIRRGLAQPPDDRLLAAGFELEWLSLTLLDSEMAWWPFSGFDVLQEKILMGWWPTTGGSRYMYSPLREMTVQKSPESKAHRAMIVRKDLGNLACWPAVAAVEAAALARAIKITMDTLLGSSRTNEWIWPMRTHYPETDSESTVHFRLRCGDTGSLASMTSELEAALSLWLFSVNYYEMKQESSTRHSQTPVMSRRAKMPLKNSSLRLLGEHRRGLHRDLGWWMPDDATRILKVQKCDRSKETVTEDTQRLLDVQDHRIVGCGSLPRVGLLSFNTRFQSSPLPKSHADVLPDEPIFTLPDSCLAVESFVPLQLLYAQDMFASFMRSLAKAMQSPIPDGSDIFYDSQSSSMNWDSFKLRNDRLTRLIQEISNTGLGSVDEISVSLIPALSAEHKLPDPSAIVELAHKHAKRYHVQQEWEKACKPYLWLSDISRSFPKDSVFSVRSIAVLLECVRIMTQALEMRCHMDDDEVSNPLDKAKNNIEFQIKLWLESNDSLTGRTILSHLMTLYNEQGRKWIWDSWETSQDPTTIPNTTTDYPHTFGFGRLHRLCQEGRRLTNERVMAALNPGQSVKQPDVLNWTPLHYIAVNGSAGSVELLLELDADVNCRDLVDWTPLHYACQRGNRSTMRSLLRAGADVHLRGIDGVSSLQCAAMGGHADVAEFLIKAGAALDVLDNAGNTWLHWAAYNGHDKFIEDMKPSLQALETNGTKINVENHTKKKPLDLAFERGHEAVIQLLKDMDRQARVGGEGCSAGGSD</sequence>
<comment type="caution">
    <text evidence="1">The sequence shown here is derived from an EMBL/GenBank/DDBJ whole genome shotgun (WGS) entry which is preliminary data.</text>
</comment>
<organism evidence="1 2">
    <name type="scientific">Fusarium keratoplasticum</name>
    <dbReference type="NCBI Taxonomy" id="1328300"/>
    <lineage>
        <taxon>Eukaryota</taxon>
        <taxon>Fungi</taxon>
        <taxon>Dikarya</taxon>
        <taxon>Ascomycota</taxon>
        <taxon>Pezizomycotina</taxon>
        <taxon>Sordariomycetes</taxon>
        <taxon>Hypocreomycetidae</taxon>
        <taxon>Hypocreales</taxon>
        <taxon>Nectriaceae</taxon>
        <taxon>Fusarium</taxon>
        <taxon>Fusarium solani species complex</taxon>
    </lineage>
</organism>
<evidence type="ECO:0000313" key="1">
    <source>
        <dbReference type="EMBL" id="KAI8674561.1"/>
    </source>
</evidence>
<protein>
    <submittedName>
        <fullName evidence="1">Uncharacterized protein</fullName>
    </submittedName>
</protein>
<dbReference type="Proteomes" id="UP001065298">
    <property type="component" value="Chromosome 3"/>
</dbReference>
<proteinExistence type="predicted"/>
<name>A0ACC0R6H0_9HYPO</name>
<gene>
    <name evidence="1" type="ORF">NCS57_00354200</name>
</gene>
<reference evidence="1" key="1">
    <citation type="submission" date="2022-06" db="EMBL/GenBank/DDBJ databases">
        <title>Fusarium solani species complex genomes reveal bases of compartmentalisation and animal pathogenesis.</title>
        <authorList>
            <person name="Tsai I.J."/>
        </authorList>
    </citation>
    <scope>NUCLEOTIDE SEQUENCE</scope>
    <source>
        <strain evidence="1">Fu6.1</strain>
    </source>
</reference>